<keyword evidence="1" id="KW-0472">Membrane</keyword>
<comment type="caution">
    <text evidence="2">The sequence shown here is derived from an EMBL/GenBank/DDBJ whole genome shotgun (WGS) entry which is preliminary data.</text>
</comment>
<feature type="transmembrane region" description="Helical" evidence="1">
    <location>
        <begin position="32"/>
        <end position="49"/>
    </location>
</feature>
<dbReference type="EMBL" id="PVZC01000002">
    <property type="protein sequence ID" value="PRY00450.1"/>
    <property type="molecule type" value="Genomic_DNA"/>
</dbReference>
<evidence type="ECO:0000313" key="3">
    <source>
        <dbReference type="Proteomes" id="UP000237846"/>
    </source>
</evidence>
<reference evidence="2 3" key="1">
    <citation type="submission" date="2018-03" db="EMBL/GenBank/DDBJ databases">
        <title>Genomic Encyclopedia of Archaeal and Bacterial Type Strains, Phase II (KMG-II): from individual species to whole genera.</title>
        <authorList>
            <person name="Goeker M."/>
        </authorList>
    </citation>
    <scope>NUCLEOTIDE SEQUENCE [LARGE SCALE GENOMIC DNA]</scope>
    <source>
        <strain evidence="2 3">DSM 45601</strain>
    </source>
</reference>
<sequence length="86" mass="9680">MTSSEYSPHKPGTARRPPLFIRIVTDRRRLRAAHLLLSLGLGVHVYGPWTDEPALRALTQFGLFPAIALVGVLLWQAPRVRRLATR</sequence>
<gene>
    <name evidence="2" type="ORF">CLV72_10281</name>
</gene>
<organism evidence="2 3">
    <name type="scientific">Allonocardiopsis opalescens</name>
    <dbReference type="NCBI Taxonomy" id="1144618"/>
    <lineage>
        <taxon>Bacteria</taxon>
        <taxon>Bacillati</taxon>
        <taxon>Actinomycetota</taxon>
        <taxon>Actinomycetes</taxon>
        <taxon>Streptosporangiales</taxon>
        <taxon>Allonocardiopsis</taxon>
    </lineage>
</organism>
<accession>A0A2T0Q9G6</accession>
<evidence type="ECO:0000313" key="2">
    <source>
        <dbReference type="EMBL" id="PRY00450.1"/>
    </source>
</evidence>
<keyword evidence="3" id="KW-1185">Reference proteome</keyword>
<evidence type="ECO:0000256" key="1">
    <source>
        <dbReference type="SAM" id="Phobius"/>
    </source>
</evidence>
<keyword evidence="1" id="KW-0812">Transmembrane</keyword>
<dbReference type="RefSeq" id="WP_106241800.1">
    <property type="nucleotide sequence ID" value="NZ_PVZC01000002.1"/>
</dbReference>
<name>A0A2T0Q9G6_9ACTN</name>
<dbReference type="Proteomes" id="UP000237846">
    <property type="component" value="Unassembled WGS sequence"/>
</dbReference>
<feature type="transmembrane region" description="Helical" evidence="1">
    <location>
        <begin position="55"/>
        <end position="77"/>
    </location>
</feature>
<proteinExistence type="predicted"/>
<dbReference type="AlphaFoldDB" id="A0A2T0Q9G6"/>
<keyword evidence="1" id="KW-1133">Transmembrane helix</keyword>
<protein>
    <submittedName>
        <fullName evidence="2">Uncharacterized protein</fullName>
    </submittedName>
</protein>